<sequence length="205" mass="23576">MIKNAEMINAVKRFTHRELVEIAYRWVLNNTSCGIAVKEISAVSNTNEIPDVIGFGSQGFSVLIECKTSRSDFLSDKKKYFRQHPRLGMGRYRFYLAPKDVIRIPELPDGWGLVEVNDKGKARCVYGREKTNITLPSFEYNVKAEHSLMYSLLRRLHIRDRLKEVYEGIPDERKKDTKQSLPSSSAVLQNQRPNAPRTQVKESSL</sequence>
<feature type="compositionally biased region" description="Polar residues" evidence="1">
    <location>
        <begin position="179"/>
        <end position="205"/>
    </location>
</feature>
<gene>
    <name evidence="2" type="ORF">LE1-0064</name>
</gene>
<evidence type="ECO:0000313" key="2">
    <source>
        <dbReference type="EMBL" id="CAE14763.1"/>
    </source>
</evidence>
<name>Q6NDX9_9CAUD</name>
<reference evidence="3" key="1">
    <citation type="journal article" date="2000" name="J. Bacteriol.">
        <title>The LE1 bacteriophage replicates as a plasmid within Leptospira biflexa: construction of an L. biflexa-Escherichia coli shuttle vector.</title>
        <authorList>
            <person name="Saint Girons I."/>
            <person name="Bourhy P."/>
            <person name="Ottone C."/>
            <person name="Picardeau M."/>
            <person name="Yelton D."/>
            <person name="Hendrix R.W."/>
            <person name="Glaser P."/>
            <person name="Charon N."/>
        </authorList>
    </citation>
    <scope>NUCLEOTIDE SEQUENCE [LARGE SCALE GENOMIC DNA]</scope>
</reference>
<dbReference type="EMBL" id="BX571876">
    <property type="protein sequence ID" value="CAE14763.1"/>
    <property type="molecule type" value="Genomic_DNA"/>
</dbReference>
<protein>
    <submittedName>
        <fullName evidence="2">Uncharacterized protein</fullName>
    </submittedName>
</protein>
<evidence type="ECO:0000313" key="3">
    <source>
        <dbReference type="Proteomes" id="UP000509470"/>
    </source>
</evidence>
<feature type="region of interest" description="Disordered" evidence="1">
    <location>
        <begin position="170"/>
        <end position="205"/>
    </location>
</feature>
<evidence type="ECO:0000256" key="1">
    <source>
        <dbReference type="SAM" id="MobiDB-lite"/>
    </source>
</evidence>
<accession>Q6NDX9</accession>
<proteinExistence type="predicted"/>
<keyword evidence="3" id="KW-1185">Reference proteome</keyword>
<organism evidence="2 3">
    <name type="scientific">Leptospira phage LE1</name>
    <dbReference type="NCBI Taxonomy" id="137511"/>
    <lineage>
        <taxon>Viruses</taxon>
        <taxon>Duplodnaviria</taxon>
        <taxon>Heunggongvirae</taxon>
        <taxon>Uroviricota</taxon>
        <taxon>Caudoviricetes</taxon>
        <taxon>Saintgironsvirus</taxon>
        <taxon>Saintgironsvirus LE1</taxon>
    </lineage>
</organism>
<dbReference type="Proteomes" id="UP000509470">
    <property type="component" value="Segment"/>
</dbReference>